<evidence type="ECO:0000256" key="6">
    <source>
        <dbReference type="SAM" id="SignalP"/>
    </source>
</evidence>
<organism evidence="8 9">
    <name type="scientific">Chryseobacterium arthrosphaerae</name>
    <dbReference type="NCBI Taxonomy" id="651561"/>
    <lineage>
        <taxon>Bacteria</taxon>
        <taxon>Pseudomonadati</taxon>
        <taxon>Bacteroidota</taxon>
        <taxon>Flavobacteriia</taxon>
        <taxon>Flavobacteriales</taxon>
        <taxon>Weeksellaceae</taxon>
        <taxon>Chryseobacterium group</taxon>
        <taxon>Chryseobacterium</taxon>
    </lineage>
</organism>
<dbReference type="SUPFAM" id="SSF48452">
    <property type="entry name" value="TPR-like"/>
    <property type="match status" value="1"/>
</dbReference>
<comment type="similarity">
    <text evidence="2">Belongs to the SusD family.</text>
</comment>
<comment type="caution">
    <text evidence="8">The sequence shown here is derived from an EMBL/GenBank/DDBJ whole genome shotgun (WGS) entry which is preliminary data.</text>
</comment>
<dbReference type="Proteomes" id="UP000093432">
    <property type="component" value="Unassembled WGS sequence"/>
</dbReference>
<name>A0A1B8ZNW1_9FLAO</name>
<dbReference type="STRING" id="651561.BBI00_02505"/>
<dbReference type="Gene3D" id="1.25.40.390">
    <property type="match status" value="1"/>
</dbReference>
<comment type="subcellular location">
    <subcellularLocation>
        <location evidence="1">Cell outer membrane</location>
    </subcellularLocation>
</comment>
<accession>A0A1B8ZNW1</accession>
<dbReference type="InterPro" id="IPR011990">
    <property type="entry name" value="TPR-like_helical_dom_sf"/>
</dbReference>
<proteinExistence type="inferred from homology"/>
<dbReference type="OrthoDB" id="5694214at2"/>
<evidence type="ECO:0000256" key="3">
    <source>
        <dbReference type="ARBA" id="ARBA00022729"/>
    </source>
</evidence>
<feature type="domain" description="RagB/SusD" evidence="7">
    <location>
        <begin position="371"/>
        <end position="530"/>
    </location>
</feature>
<dbReference type="Pfam" id="PF07980">
    <property type="entry name" value="SusD_RagB"/>
    <property type="match status" value="1"/>
</dbReference>
<evidence type="ECO:0000313" key="8">
    <source>
        <dbReference type="EMBL" id="OCA73281.1"/>
    </source>
</evidence>
<evidence type="ECO:0000259" key="7">
    <source>
        <dbReference type="Pfam" id="PF07980"/>
    </source>
</evidence>
<evidence type="ECO:0000256" key="4">
    <source>
        <dbReference type="ARBA" id="ARBA00023136"/>
    </source>
</evidence>
<dbReference type="InterPro" id="IPR012944">
    <property type="entry name" value="SusD_RagB_dom"/>
</dbReference>
<dbReference type="GO" id="GO:0009279">
    <property type="term" value="C:cell outer membrane"/>
    <property type="evidence" value="ECO:0007669"/>
    <property type="project" value="UniProtKB-SubCell"/>
</dbReference>
<evidence type="ECO:0000256" key="2">
    <source>
        <dbReference type="ARBA" id="ARBA00006275"/>
    </source>
</evidence>
<gene>
    <name evidence="8" type="ORF">BBI00_02505</name>
</gene>
<dbReference type="Gene3D" id="1.10.3780.10">
    <property type="entry name" value="SusD-like"/>
    <property type="match status" value="1"/>
</dbReference>
<keyword evidence="4" id="KW-0472">Membrane</keyword>
<keyword evidence="3 6" id="KW-0732">Signal</keyword>
<evidence type="ECO:0000256" key="5">
    <source>
        <dbReference type="ARBA" id="ARBA00023237"/>
    </source>
</evidence>
<dbReference type="PROSITE" id="PS51257">
    <property type="entry name" value="PROKAR_LIPOPROTEIN"/>
    <property type="match status" value="1"/>
</dbReference>
<reference evidence="9" key="1">
    <citation type="submission" date="2016-07" db="EMBL/GenBank/DDBJ databases">
        <authorList>
            <person name="Florea S."/>
            <person name="Webb J.S."/>
            <person name="Jaromczyk J."/>
            <person name="Schardl C.L."/>
        </authorList>
    </citation>
    <scope>NUCLEOTIDE SEQUENCE [LARGE SCALE GENOMIC DNA]</scope>
    <source>
        <strain evidence="9">CC-VM-7</strain>
    </source>
</reference>
<sequence length="530" mass="58614">MKLNKFKIILLSFALISTTSCLNELNTEPEYLLTLEQLLESQPNAANGLLAKVYASLSMSSAKGPGEADITGDDKGETVFLRGIINLEDFTADGMKNRWGDNGLDQLTTTANWTADNKFFRYLFDRVYYTVPQANALIDAFGKVNINNKDQYISELRFIRAFSYYYMIDCFGKGVIVTEKDLANPVPKGQASRKELFDYVESELLAIEPTIAKTTEYGHVNRATVQMLLSRLYLNAQVYTGTARWNDAAAYAKKVIDEGGYSLETNYVKMFSADNNTSSEIIFPLIADPIGTQSYGNSTYIINGNTGGTPSTLNPAILGIKGDGWGGHRATKAWYGLFGSSLTDYNGGSSSAVTNTLDQRGKLFWQTGHEYEMTDYKKWTDGYPSTKFRNLRTTGSSEATDFSGSDFPVFRLAEAYLTYAECAVRGASTANLGQALTYINELRTKRTASQVNAGNLSLDFILAERGREFNLEGQRRTDLIRFDKFTGGSYLWPWKGGVKDGTAISANYNLFPIPNSALAANPNLTQNPGY</sequence>
<dbReference type="AlphaFoldDB" id="A0A1B8ZNW1"/>
<protein>
    <submittedName>
        <fullName evidence="8">Carbohydrate-binding protein SusD</fullName>
    </submittedName>
</protein>
<dbReference type="EMBL" id="MAYG01000001">
    <property type="protein sequence ID" value="OCA73281.1"/>
    <property type="molecule type" value="Genomic_DNA"/>
</dbReference>
<evidence type="ECO:0000256" key="1">
    <source>
        <dbReference type="ARBA" id="ARBA00004442"/>
    </source>
</evidence>
<feature type="signal peptide" evidence="6">
    <location>
        <begin position="1"/>
        <end position="22"/>
    </location>
</feature>
<dbReference type="Gene3D" id="1.25.40.10">
    <property type="entry name" value="Tetratricopeptide repeat domain"/>
    <property type="match status" value="1"/>
</dbReference>
<feature type="chain" id="PRO_5008620935" evidence="6">
    <location>
        <begin position="23"/>
        <end position="530"/>
    </location>
</feature>
<keyword evidence="5" id="KW-0998">Cell outer membrane</keyword>
<evidence type="ECO:0000313" key="9">
    <source>
        <dbReference type="Proteomes" id="UP000093432"/>
    </source>
</evidence>
<dbReference type="RefSeq" id="WP_065397289.1">
    <property type="nucleotide sequence ID" value="NZ_MAYG01000001.1"/>
</dbReference>